<dbReference type="eggNOG" id="COG0802">
    <property type="taxonomic scope" value="Bacteria"/>
</dbReference>
<dbReference type="GO" id="GO:0002949">
    <property type="term" value="P:tRNA threonylcarbamoyladenosine modification"/>
    <property type="evidence" value="ECO:0007669"/>
    <property type="project" value="InterPro"/>
</dbReference>
<dbReference type="SUPFAM" id="SSF52540">
    <property type="entry name" value="P-loop containing nucleoside triphosphate hydrolases"/>
    <property type="match status" value="1"/>
</dbReference>
<evidence type="ECO:0000256" key="2">
    <source>
        <dbReference type="ARBA" id="ARBA00007599"/>
    </source>
</evidence>
<dbReference type="RefSeq" id="WP_006037505.1">
    <property type="nucleotide sequence ID" value="NZ_AEDD01000003.1"/>
</dbReference>
<dbReference type="GO" id="GO:0005524">
    <property type="term" value="F:ATP binding"/>
    <property type="evidence" value="ECO:0007669"/>
    <property type="project" value="UniProtKB-KW"/>
</dbReference>
<dbReference type="STRING" id="717606.PaecuDRAFT_1494"/>
<comment type="similarity">
    <text evidence="2">Belongs to the TsaE family.</text>
</comment>
<keyword evidence="9" id="KW-0460">Magnesium</keyword>
<evidence type="ECO:0000256" key="7">
    <source>
        <dbReference type="ARBA" id="ARBA00022741"/>
    </source>
</evidence>
<reference evidence="11 12" key="1">
    <citation type="submission" date="2010-07" db="EMBL/GenBank/DDBJ databases">
        <title>The draft genome of Paenibacillus curdlanolyticus YK9.</title>
        <authorList>
            <consortium name="US DOE Joint Genome Institute (JGI-PGF)"/>
            <person name="Lucas S."/>
            <person name="Copeland A."/>
            <person name="Lapidus A."/>
            <person name="Cheng J.-F."/>
            <person name="Bruce D."/>
            <person name="Goodwin L."/>
            <person name="Pitluck S."/>
            <person name="Land M.L."/>
            <person name="Hauser L."/>
            <person name="Chang Y.-J."/>
            <person name="Jeffries C."/>
            <person name="Anderson I.J."/>
            <person name="Johnson E."/>
            <person name="Loganathan U."/>
            <person name="Mulhopadhyay B."/>
            <person name="Kyrpides N."/>
            <person name="Woyke T.J."/>
        </authorList>
    </citation>
    <scope>NUCLEOTIDE SEQUENCE [LARGE SCALE GENOMIC DNA]</scope>
    <source>
        <strain evidence="11 12">YK9</strain>
    </source>
</reference>
<dbReference type="AlphaFoldDB" id="E0I770"/>
<evidence type="ECO:0000256" key="3">
    <source>
        <dbReference type="ARBA" id="ARBA00019010"/>
    </source>
</evidence>
<dbReference type="GO" id="GO:0005737">
    <property type="term" value="C:cytoplasm"/>
    <property type="evidence" value="ECO:0007669"/>
    <property type="project" value="UniProtKB-SubCell"/>
</dbReference>
<keyword evidence="4" id="KW-0963">Cytoplasm</keyword>
<proteinExistence type="inferred from homology"/>
<evidence type="ECO:0000256" key="10">
    <source>
        <dbReference type="ARBA" id="ARBA00032441"/>
    </source>
</evidence>
<dbReference type="OrthoDB" id="9815896at2"/>
<keyword evidence="8" id="KW-0067">ATP-binding</keyword>
<accession>E0I770</accession>
<dbReference type="PANTHER" id="PTHR33540">
    <property type="entry name" value="TRNA THREONYLCARBAMOYLADENOSINE BIOSYNTHESIS PROTEIN TSAE"/>
    <property type="match status" value="1"/>
</dbReference>
<organism evidence="11 12">
    <name type="scientific">Paenibacillus curdlanolyticus YK9</name>
    <dbReference type="NCBI Taxonomy" id="717606"/>
    <lineage>
        <taxon>Bacteria</taxon>
        <taxon>Bacillati</taxon>
        <taxon>Bacillota</taxon>
        <taxon>Bacilli</taxon>
        <taxon>Bacillales</taxon>
        <taxon>Paenibacillaceae</taxon>
        <taxon>Paenibacillus</taxon>
    </lineage>
</organism>
<evidence type="ECO:0000313" key="11">
    <source>
        <dbReference type="EMBL" id="EFM11886.1"/>
    </source>
</evidence>
<gene>
    <name evidence="11" type="ORF">PaecuDRAFT_1494</name>
</gene>
<keyword evidence="5" id="KW-0819">tRNA processing</keyword>
<evidence type="ECO:0000256" key="8">
    <source>
        <dbReference type="ARBA" id="ARBA00022840"/>
    </source>
</evidence>
<comment type="subcellular location">
    <subcellularLocation>
        <location evidence="1">Cytoplasm</location>
    </subcellularLocation>
</comment>
<evidence type="ECO:0000256" key="1">
    <source>
        <dbReference type="ARBA" id="ARBA00004496"/>
    </source>
</evidence>
<dbReference type="GO" id="GO:0046872">
    <property type="term" value="F:metal ion binding"/>
    <property type="evidence" value="ECO:0007669"/>
    <property type="project" value="UniProtKB-KW"/>
</dbReference>
<dbReference type="InterPro" id="IPR003442">
    <property type="entry name" value="T6A_TsaE"/>
</dbReference>
<dbReference type="Pfam" id="PF02367">
    <property type="entry name" value="TsaE"/>
    <property type="match status" value="1"/>
</dbReference>
<dbReference type="PANTHER" id="PTHR33540:SF2">
    <property type="entry name" value="TRNA THREONYLCARBAMOYLADENOSINE BIOSYNTHESIS PROTEIN TSAE"/>
    <property type="match status" value="1"/>
</dbReference>
<dbReference type="Proteomes" id="UP000005387">
    <property type="component" value="Unassembled WGS sequence"/>
</dbReference>
<keyword evidence="7" id="KW-0547">Nucleotide-binding</keyword>
<dbReference type="Gene3D" id="3.40.50.300">
    <property type="entry name" value="P-loop containing nucleotide triphosphate hydrolases"/>
    <property type="match status" value="1"/>
</dbReference>
<keyword evidence="6" id="KW-0479">Metal-binding</keyword>
<evidence type="ECO:0000256" key="4">
    <source>
        <dbReference type="ARBA" id="ARBA00022490"/>
    </source>
</evidence>
<dbReference type="InterPro" id="IPR027417">
    <property type="entry name" value="P-loop_NTPase"/>
</dbReference>
<evidence type="ECO:0000256" key="6">
    <source>
        <dbReference type="ARBA" id="ARBA00022723"/>
    </source>
</evidence>
<evidence type="ECO:0000256" key="5">
    <source>
        <dbReference type="ARBA" id="ARBA00022694"/>
    </source>
</evidence>
<name>E0I770_9BACL</name>
<dbReference type="EMBL" id="AEDD01000003">
    <property type="protein sequence ID" value="EFM11886.1"/>
    <property type="molecule type" value="Genomic_DNA"/>
</dbReference>
<keyword evidence="12" id="KW-1185">Reference proteome</keyword>
<sequence length="169" mass="18999">MDKQVKTIFEWEGESEADTIELAQRIAQWAEPGTVLALDGDLGAGKTRFSQAFAAALGVAGIVNSPTFTIIKEYEGRSMPFYHMDVYRLSVDEADDLGLDDYFFGEGVTIVEWASLIEELLPPDRLHLRIANLGDQRRQYELKAIGARESAFVQEWSLWLEQQQGGKRA</sequence>
<dbReference type="NCBIfam" id="TIGR00150">
    <property type="entry name" value="T6A_YjeE"/>
    <property type="match status" value="1"/>
</dbReference>
<evidence type="ECO:0000256" key="9">
    <source>
        <dbReference type="ARBA" id="ARBA00022842"/>
    </source>
</evidence>
<protein>
    <recommendedName>
        <fullName evidence="3">tRNA threonylcarbamoyladenosine biosynthesis protein TsaE</fullName>
    </recommendedName>
    <alternativeName>
        <fullName evidence="10">t(6)A37 threonylcarbamoyladenosine biosynthesis protein TsaE</fullName>
    </alternativeName>
</protein>
<evidence type="ECO:0000313" key="12">
    <source>
        <dbReference type="Proteomes" id="UP000005387"/>
    </source>
</evidence>